<sequence length="169" mass="17879">MFKCGEQEAGWGFLALESAVNKDTVTYSNLSRRGHYAETHDPTTGDEGGPTCSSVTLEVPGAVPLRVCAAFHPAYCRQRVCAATRLRQARGFCRHSPARPADSPHCAHGKVRLRQAQPAALHEAATGASAPRPLEPRPAGPPATRSTGISKEGQERLTPVPRPAGPPAA</sequence>
<dbReference type="EMBL" id="JANPWB010000013">
    <property type="protein sequence ID" value="KAJ1109140.1"/>
    <property type="molecule type" value="Genomic_DNA"/>
</dbReference>
<reference evidence="2" key="1">
    <citation type="journal article" date="2022" name="bioRxiv">
        <title>Sequencing and chromosome-scale assembly of the giantPleurodeles waltlgenome.</title>
        <authorList>
            <person name="Brown T."/>
            <person name="Elewa A."/>
            <person name="Iarovenko S."/>
            <person name="Subramanian E."/>
            <person name="Araus A.J."/>
            <person name="Petzold A."/>
            <person name="Susuki M."/>
            <person name="Suzuki K.-i.T."/>
            <person name="Hayashi T."/>
            <person name="Toyoda A."/>
            <person name="Oliveira C."/>
            <person name="Osipova E."/>
            <person name="Leigh N.D."/>
            <person name="Simon A."/>
            <person name="Yun M.H."/>
        </authorList>
    </citation>
    <scope>NUCLEOTIDE SEQUENCE</scope>
    <source>
        <strain evidence="2">20211129_DDA</strain>
        <tissue evidence="2">Liver</tissue>
    </source>
</reference>
<name>A0AAV7MZF1_PLEWA</name>
<protein>
    <submittedName>
        <fullName evidence="2">Uncharacterized protein</fullName>
    </submittedName>
</protein>
<comment type="caution">
    <text evidence="2">The sequence shown here is derived from an EMBL/GenBank/DDBJ whole genome shotgun (WGS) entry which is preliminary data.</text>
</comment>
<accession>A0AAV7MZF1</accession>
<organism evidence="2 3">
    <name type="scientific">Pleurodeles waltl</name>
    <name type="common">Iberian ribbed newt</name>
    <dbReference type="NCBI Taxonomy" id="8319"/>
    <lineage>
        <taxon>Eukaryota</taxon>
        <taxon>Metazoa</taxon>
        <taxon>Chordata</taxon>
        <taxon>Craniata</taxon>
        <taxon>Vertebrata</taxon>
        <taxon>Euteleostomi</taxon>
        <taxon>Amphibia</taxon>
        <taxon>Batrachia</taxon>
        <taxon>Caudata</taxon>
        <taxon>Salamandroidea</taxon>
        <taxon>Salamandridae</taxon>
        <taxon>Pleurodelinae</taxon>
        <taxon>Pleurodeles</taxon>
    </lineage>
</organism>
<evidence type="ECO:0000313" key="2">
    <source>
        <dbReference type="EMBL" id="KAJ1109140.1"/>
    </source>
</evidence>
<evidence type="ECO:0000256" key="1">
    <source>
        <dbReference type="SAM" id="MobiDB-lite"/>
    </source>
</evidence>
<evidence type="ECO:0000313" key="3">
    <source>
        <dbReference type="Proteomes" id="UP001066276"/>
    </source>
</evidence>
<gene>
    <name evidence="2" type="ORF">NDU88_006505</name>
</gene>
<keyword evidence="3" id="KW-1185">Reference proteome</keyword>
<feature type="compositionally biased region" description="Pro residues" evidence="1">
    <location>
        <begin position="160"/>
        <end position="169"/>
    </location>
</feature>
<feature type="region of interest" description="Disordered" evidence="1">
    <location>
        <begin position="112"/>
        <end position="169"/>
    </location>
</feature>
<proteinExistence type="predicted"/>
<dbReference type="AlphaFoldDB" id="A0AAV7MZF1"/>
<dbReference type="Proteomes" id="UP001066276">
    <property type="component" value="Chromosome 9"/>
</dbReference>